<evidence type="ECO:0008006" key="4">
    <source>
        <dbReference type="Google" id="ProtNLM"/>
    </source>
</evidence>
<dbReference type="AlphaFoldDB" id="A0AAD4LPU9"/>
<dbReference type="EMBL" id="JAKELL010000004">
    <property type="protein sequence ID" value="KAH8999544.1"/>
    <property type="molecule type" value="Genomic_DNA"/>
</dbReference>
<dbReference type="Proteomes" id="UP001201163">
    <property type="component" value="Unassembled WGS sequence"/>
</dbReference>
<evidence type="ECO:0000313" key="2">
    <source>
        <dbReference type="EMBL" id="KAH8999544.1"/>
    </source>
</evidence>
<accession>A0AAD4LPU9</accession>
<gene>
    <name evidence="2" type="ORF">EDB92DRAFT_1834715</name>
</gene>
<comment type="caution">
    <text evidence="2">The sequence shown here is derived from an EMBL/GenBank/DDBJ whole genome shotgun (WGS) entry which is preliminary data.</text>
</comment>
<feature type="compositionally biased region" description="Acidic residues" evidence="1">
    <location>
        <begin position="151"/>
        <end position="163"/>
    </location>
</feature>
<keyword evidence="3" id="KW-1185">Reference proteome</keyword>
<reference evidence="2" key="1">
    <citation type="submission" date="2022-01" db="EMBL/GenBank/DDBJ databases">
        <title>Comparative genomics reveals a dynamic genome evolution in the ectomycorrhizal milk-cap (Lactarius) mushrooms.</title>
        <authorList>
            <consortium name="DOE Joint Genome Institute"/>
            <person name="Lebreton A."/>
            <person name="Tang N."/>
            <person name="Kuo A."/>
            <person name="LaButti K."/>
            <person name="Drula E."/>
            <person name="Barry K."/>
            <person name="Clum A."/>
            <person name="Lipzen A."/>
            <person name="Mousain D."/>
            <person name="Ng V."/>
            <person name="Wang R."/>
            <person name="Wang X."/>
            <person name="Dai Y."/>
            <person name="Henrissat B."/>
            <person name="Grigoriev I.V."/>
            <person name="Guerin-Laguette A."/>
            <person name="Yu F."/>
            <person name="Martin F.M."/>
        </authorList>
    </citation>
    <scope>NUCLEOTIDE SEQUENCE</scope>
    <source>
        <strain evidence="2">QP</strain>
    </source>
</reference>
<evidence type="ECO:0000313" key="3">
    <source>
        <dbReference type="Proteomes" id="UP001201163"/>
    </source>
</evidence>
<proteinExistence type="predicted"/>
<protein>
    <recommendedName>
        <fullName evidence="4">Coilin</fullName>
    </recommendedName>
</protein>
<feature type="region of interest" description="Disordered" evidence="1">
    <location>
        <begin position="320"/>
        <end position="339"/>
    </location>
</feature>
<feature type="compositionally biased region" description="Low complexity" evidence="1">
    <location>
        <begin position="131"/>
        <end position="150"/>
    </location>
</feature>
<evidence type="ECO:0000256" key="1">
    <source>
        <dbReference type="SAM" id="MobiDB-lite"/>
    </source>
</evidence>
<feature type="compositionally biased region" description="Low complexity" evidence="1">
    <location>
        <begin position="164"/>
        <end position="178"/>
    </location>
</feature>
<feature type="compositionally biased region" description="Basic and acidic residues" evidence="1">
    <location>
        <begin position="87"/>
        <end position="96"/>
    </location>
</feature>
<feature type="region of interest" description="Disordered" evidence="1">
    <location>
        <begin position="86"/>
        <end position="255"/>
    </location>
</feature>
<feature type="compositionally biased region" description="Polar residues" evidence="1">
    <location>
        <begin position="103"/>
        <end position="123"/>
    </location>
</feature>
<sequence>MRIRVLAESQSGVPQVRSWFNIEQENSVASLKSSLCTSISALRDARVQASELVLLLDDFELLDNTAVHILRDGDLVCLRRRTHPTKRKVEVADDVPRKRHRSSLNVNGTAQGHATKQGPSGNGPSPYAGEETSGSSSSSPGSSSNTSSDDSSSDSESDSDTDSDSTSTSSSSNDQSTPLRPPPASYNQVKKSLRPTPAPVPPGFGKPQTHARNERRRKKRLFQRTTVAAPPVSGNGPNAIPLGAAKPHVHTPEPMMMSLKNKNKRRGFKNTASVPSHVTFQDDDLRQPQRLIPPSERDQLPPRLFVTSVDVEAGMWPRDNEQKWDRKQKKAQRDAYGHAEEQADVKLDYGEIPEEEGTTTASDLDYAALEKAWATAPVLKNTTALLIGSIVGWQELGVNPATLTPETMLFLAHLVSSDEHGMVVVRLRRPGLGIVSFGGGDMDVEEEEETFSWENIAEMQWRHVLTSR</sequence>
<organism evidence="2 3">
    <name type="scientific">Lactarius akahatsu</name>
    <dbReference type="NCBI Taxonomy" id="416441"/>
    <lineage>
        <taxon>Eukaryota</taxon>
        <taxon>Fungi</taxon>
        <taxon>Dikarya</taxon>
        <taxon>Basidiomycota</taxon>
        <taxon>Agaricomycotina</taxon>
        <taxon>Agaricomycetes</taxon>
        <taxon>Russulales</taxon>
        <taxon>Russulaceae</taxon>
        <taxon>Lactarius</taxon>
    </lineage>
</organism>
<name>A0AAD4LPU9_9AGAM</name>
<feature type="compositionally biased region" description="Basic residues" evidence="1">
    <location>
        <begin position="213"/>
        <end position="222"/>
    </location>
</feature>